<protein>
    <recommendedName>
        <fullName evidence="5">Glycosyltransferase 2-like domain-containing protein</fullName>
    </recommendedName>
</protein>
<dbReference type="Pfam" id="PF00535">
    <property type="entry name" value="Glycos_transf_2"/>
    <property type="match status" value="1"/>
</dbReference>
<comment type="similarity">
    <text evidence="2">Belongs to the glycosyltransferase 2 family.</text>
</comment>
<sequence length="406" mass="46946">MVSHFDVSIIIVNYNGKKYFKDLFDSFLTLKASDISYEIIVVDNNSIDDSITYLKNNYEARIKNLKILNPGQNLGFAGGNNYGVKHANGEYIVFLNNDTRVEPDWLYNLYHGIKTSGAGIVSSKLVFFYDYLKVQVKTTDKLMLSTNITINGEPYRVDPKFCTNLLYEKDRLVCFGHTVFYIPVIDLEQGQTVVFDVIQHTENDRLVIGDVEKEVSEELGSTFIFNKNTIQTLKRTLVQNAGSGIDENYNGYDIGFCQEDQGQFSERTLINNACGAAMMMLKTDFDDVQGFDEYFFMYYEDTDLSYKIREKGKTIVYIPDSIVRHIHTGSSKEWSPFFVYHVYRNRLLFIFKHFSTQIYLKQWIKYILHVGKSVLLTSETKELKVAKAKAFIHALLQLPRYIKSKR</sequence>
<reference evidence="7" key="2">
    <citation type="submission" date="2015-03" db="EMBL/GenBank/DDBJ databases">
        <title>Genome sequence of Paenibacillus beijingensis strain DSM 24997T.</title>
        <authorList>
            <person name="Kwak Y."/>
            <person name="Shin J.-H."/>
        </authorList>
    </citation>
    <scope>NUCLEOTIDE SEQUENCE [LARGE SCALE GENOMIC DNA]</scope>
    <source>
        <strain evidence="7">DSM 24997</strain>
    </source>
</reference>
<dbReference type="PATRIC" id="fig|1126833.4.peg.1866"/>
<dbReference type="KEGG" id="pbj:VN24_08455"/>
<dbReference type="Proteomes" id="UP000032633">
    <property type="component" value="Chromosome"/>
</dbReference>
<organism evidence="6 7">
    <name type="scientific">Paenibacillus beijingensis</name>
    <dbReference type="NCBI Taxonomy" id="1126833"/>
    <lineage>
        <taxon>Bacteria</taxon>
        <taxon>Bacillati</taxon>
        <taxon>Bacillota</taxon>
        <taxon>Bacilli</taxon>
        <taxon>Bacillales</taxon>
        <taxon>Paenibacillaceae</taxon>
        <taxon>Paenibacillus</taxon>
    </lineage>
</organism>
<evidence type="ECO:0000313" key="7">
    <source>
        <dbReference type="Proteomes" id="UP000032633"/>
    </source>
</evidence>
<evidence type="ECO:0000313" key="6">
    <source>
        <dbReference type="EMBL" id="AJY74600.1"/>
    </source>
</evidence>
<dbReference type="GO" id="GO:0016757">
    <property type="term" value="F:glycosyltransferase activity"/>
    <property type="evidence" value="ECO:0007669"/>
    <property type="project" value="UniProtKB-KW"/>
</dbReference>
<dbReference type="Gene3D" id="3.90.550.10">
    <property type="entry name" value="Spore Coat Polysaccharide Biosynthesis Protein SpsA, Chain A"/>
    <property type="match status" value="2"/>
</dbReference>
<dbReference type="InterPro" id="IPR001173">
    <property type="entry name" value="Glyco_trans_2-like"/>
</dbReference>
<reference evidence="6 7" key="1">
    <citation type="journal article" date="2015" name="J. Biotechnol.">
        <title>Complete genome sequence of Paenibacillus beijingensis 7188(T) (=DSM 24997(T)), a novel rhizobacterium from jujube garden soil.</title>
        <authorList>
            <person name="Kwak Y."/>
            <person name="Shin J.H."/>
        </authorList>
    </citation>
    <scope>NUCLEOTIDE SEQUENCE [LARGE SCALE GENOMIC DNA]</scope>
    <source>
        <strain evidence="6 7">DSM 24997</strain>
    </source>
</reference>
<comment type="pathway">
    <text evidence="1">Cell wall biogenesis; cell wall polysaccharide biosynthesis.</text>
</comment>
<feature type="domain" description="Glycosyltransferase 2-like" evidence="5">
    <location>
        <begin position="8"/>
        <end position="138"/>
    </location>
</feature>
<dbReference type="PANTHER" id="PTHR43179">
    <property type="entry name" value="RHAMNOSYLTRANSFERASE WBBL"/>
    <property type="match status" value="1"/>
</dbReference>
<dbReference type="InterPro" id="IPR029044">
    <property type="entry name" value="Nucleotide-diphossugar_trans"/>
</dbReference>
<evidence type="ECO:0000259" key="5">
    <source>
        <dbReference type="Pfam" id="PF00535"/>
    </source>
</evidence>
<gene>
    <name evidence="6" type="ORF">VN24_08455</name>
</gene>
<dbReference type="RefSeq" id="WP_045670033.1">
    <property type="nucleotide sequence ID" value="NZ_CP011058.1"/>
</dbReference>
<dbReference type="OrthoDB" id="9771846at2"/>
<dbReference type="SUPFAM" id="SSF53448">
    <property type="entry name" value="Nucleotide-diphospho-sugar transferases"/>
    <property type="match status" value="1"/>
</dbReference>
<evidence type="ECO:0000256" key="3">
    <source>
        <dbReference type="ARBA" id="ARBA00022676"/>
    </source>
</evidence>
<evidence type="ECO:0000256" key="1">
    <source>
        <dbReference type="ARBA" id="ARBA00004776"/>
    </source>
</evidence>
<name>A0A0D5NHJ5_9BACL</name>
<evidence type="ECO:0000256" key="4">
    <source>
        <dbReference type="ARBA" id="ARBA00022679"/>
    </source>
</evidence>
<dbReference type="HOGENOM" id="CLU_023845_0_1_9"/>
<evidence type="ECO:0000256" key="2">
    <source>
        <dbReference type="ARBA" id="ARBA00006739"/>
    </source>
</evidence>
<keyword evidence="4" id="KW-0808">Transferase</keyword>
<dbReference type="EMBL" id="CP011058">
    <property type="protein sequence ID" value="AJY74600.1"/>
    <property type="molecule type" value="Genomic_DNA"/>
</dbReference>
<proteinExistence type="inferred from homology"/>
<dbReference type="CDD" id="cd04186">
    <property type="entry name" value="GT_2_like_c"/>
    <property type="match status" value="1"/>
</dbReference>
<dbReference type="AlphaFoldDB" id="A0A0D5NHJ5"/>
<dbReference type="STRING" id="1126833.VN24_08455"/>
<keyword evidence="3" id="KW-0328">Glycosyltransferase</keyword>
<dbReference type="PANTHER" id="PTHR43179:SF12">
    <property type="entry name" value="GALACTOFURANOSYLTRANSFERASE GLFT2"/>
    <property type="match status" value="1"/>
</dbReference>
<keyword evidence="7" id="KW-1185">Reference proteome</keyword>
<accession>A0A0D5NHJ5</accession>